<comment type="catalytic activity">
    <reaction evidence="9">
        <text>[protein]-C-terminal L-amino acid-glycyl-phosphatidylethanolamide + H2O = [protein]-C-terminal L-amino acid-glycine + a 1,2-diacyl-sn-glycero-3-phosphoethanolamine</text>
        <dbReference type="Rhea" id="RHEA:67548"/>
        <dbReference type="Rhea" id="RHEA-COMP:17323"/>
        <dbReference type="Rhea" id="RHEA-COMP:17324"/>
        <dbReference type="ChEBI" id="CHEBI:15377"/>
        <dbReference type="ChEBI" id="CHEBI:64612"/>
        <dbReference type="ChEBI" id="CHEBI:172940"/>
        <dbReference type="ChEBI" id="CHEBI:172941"/>
    </reaction>
    <physiologicalReaction direction="left-to-right" evidence="9">
        <dbReference type="Rhea" id="RHEA:67549"/>
    </physiologicalReaction>
</comment>
<dbReference type="AlphaFoldDB" id="A0A9N8YU30"/>
<dbReference type="GO" id="GO:0016485">
    <property type="term" value="P:protein processing"/>
    <property type="evidence" value="ECO:0007669"/>
    <property type="project" value="TreeGrafter"/>
</dbReference>
<evidence type="ECO:0000256" key="8">
    <source>
        <dbReference type="ARBA" id="ARBA00023006"/>
    </source>
</evidence>
<dbReference type="EMBL" id="CAJVPV010000208">
    <property type="protein sequence ID" value="CAG8446689.1"/>
    <property type="molecule type" value="Genomic_DNA"/>
</dbReference>
<evidence type="ECO:0000259" key="12">
    <source>
        <dbReference type="Pfam" id="PF03416"/>
    </source>
</evidence>
<dbReference type="PANTHER" id="PTHR22624:SF49">
    <property type="entry name" value="CYSTEINE PROTEASE"/>
    <property type="match status" value="1"/>
</dbReference>
<dbReference type="GO" id="GO:0019786">
    <property type="term" value="F:protein-phosphatidylethanolamide deconjugating activity"/>
    <property type="evidence" value="ECO:0007669"/>
    <property type="project" value="InterPro"/>
</dbReference>
<dbReference type="SUPFAM" id="SSF54001">
    <property type="entry name" value="Cysteine proteinases"/>
    <property type="match status" value="1"/>
</dbReference>
<feature type="compositionally biased region" description="Polar residues" evidence="11">
    <location>
        <begin position="143"/>
        <end position="153"/>
    </location>
</feature>
<dbReference type="GO" id="GO:0005634">
    <property type="term" value="C:nucleus"/>
    <property type="evidence" value="ECO:0007669"/>
    <property type="project" value="UniProtKB-SubCell"/>
</dbReference>
<dbReference type="InterPro" id="IPR005078">
    <property type="entry name" value="Peptidase_C54"/>
</dbReference>
<feature type="domain" description="Peptidase C54 catalytic" evidence="12">
    <location>
        <begin position="461"/>
        <end position="750"/>
    </location>
</feature>
<comment type="similarity">
    <text evidence="1 10">Belongs to the peptidase C54 family.</text>
</comment>
<dbReference type="InterPro" id="IPR046792">
    <property type="entry name" value="Peptidase_C54_cat"/>
</dbReference>
<dbReference type="OrthoDB" id="2960936at2759"/>
<feature type="region of interest" description="Disordered" evidence="11">
    <location>
        <begin position="179"/>
        <end position="204"/>
    </location>
</feature>
<feature type="compositionally biased region" description="Low complexity" evidence="11">
    <location>
        <begin position="181"/>
        <end position="199"/>
    </location>
</feature>
<keyword evidence="10" id="KW-0539">Nucleus</keyword>
<comment type="caution">
    <text evidence="13">The sequence shown here is derived from an EMBL/GenBank/DDBJ whole genome shotgun (WGS) entry which is preliminary data.</text>
</comment>
<dbReference type="Pfam" id="PF03416">
    <property type="entry name" value="Peptidase_C54"/>
    <property type="match status" value="1"/>
</dbReference>
<feature type="compositionally biased region" description="Basic and acidic residues" evidence="11">
    <location>
        <begin position="323"/>
        <end position="336"/>
    </location>
</feature>
<sequence>MSGQDEWENIEESSSAEESSFTSQSLCASNSLPEEINEEISNETDVTKNSSTEILQKWGLVQYMKSDEISRVKHVYTTNSIWMLGVEYRFTENTGSVSLPKSEHSRGGRASSLFNLVFGSEEDNDTRSHDRYYSDDYIRSQKSHLPSQNVTETQKGKLIPPSNGSNNVIQRLRTLSFSRKSSPPDQQVPPVSQSTSNVSTGLLSPYSRLGGKRVRSFSFSKRPETFGTLQPEQNSAQLSDLQANNNIRAEGSLNTQHFLRSTVSASSLNHNSEFAGHTTQNNYHQEGLTPKPPKRTRRMTFTGFFSGKNKSGSSLPSSQRLSPHLEKRELDQRHSATDAIFDIGDDGMDSLMRYKEDVLPEDIVYSSEDEVQDNVSVETVTRDSMKKNDNLSKFEIIKDISINIIEDDSNDNQSQQTGANRRISDAGSIRSTGSFKLSAPTSLYNSDSLSSLTQNQKTLMNFILDFQSRIYCCYRKEFPPIEPAYQTTDTGWGCMHRTGQSLLAQGFLWVLLGRDWRVHNNQTDSDLLIYRKILRWFMDSPMPEQYYSIHSIARVGISLDKKIGEWFGPATIAHALNFDENEFNYIYFRRLSLAHKECPLVIYVPTDNTIYKSDILDSALGNYDPNNLFFDQKQWKPVLILLSVRLGTDKFNTSYSENLKKLFKLPQFLGIAGGRPGRSLYFVGVQDDELFYLDPHFVRPAINLNNITEFPVEDYHSTIVRAMDVSEMDPSMLLGFLCQSSQDFDNLCERINKEMDAQFPILTILNACPVRHPWKDAISSSELLPHDKFINERSPRIIFDEVEDDDIEDLKELASHEDDSGVIDVDGDDEIFKTQVESNNNTHVRRESILGEENYELL</sequence>
<keyword evidence="14" id="KW-1185">Reference proteome</keyword>
<proteinExistence type="inferred from homology"/>
<dbReference type="GO" id="GO:0000423">
    <property type="term" value="P:mitophagy"/>
    <property type="evidence" value="ECO:0007669"/>
    <property type="project" value="TreeGrafter"/>
</dbReference>
<dbReference type="InterPro" id="IPR038765">
    <property type="entry name" value="Papain-like_cys_pep_sf"/>
</dbReference>
<comment type="function">
    <text evidence="10">Required for selective autophagic degradation of the nucleus (nucleophagy) as well as for mitophagy which contributes to regulate mitochondrial quantity and quality by eliminating the mitochondria to a basal level to fulfill cellular energy requirements and preventing excess ROS production.</text>
</comment>
<keyword evidence="5 10" id="KW-0378">Hydrolase</keyword>
<evidence type="ECO:0000256" key="11">
    <source>
        <dbReference type="SAM" id="MobiDB-lite"/>
    </source>
</evidence>
<evidence type="ECO:0000313" key="14">
    <source>
        <dbReference type="Proteomes" id="UP000789342"/>
    </source>
</evidence>
<evidence type="ECO:0000256" key="10">
    <source>
        <dbReference type="RuleBase" id="RU363115"/>
    </source>
</evidence>
<evidence type="ECO:0000256" key="3">
    <source>
        <dbReference type="ARBA" id="ARBA00022490"/>
    </source>
</evidence>
<comment type="subcellular location">
    <subcellularLocation>
        <location evidence="10">Nucleus</location>
    </subcellularLocation>
    <subcellularLocation>
        <location evidence="10">Cytoplasm</location>
    </subcellularLocation>
</comment>
<feature type="compositionally biased region" description="Acidic residues" evidence="11">
    <location>
        <begin position="1"/>
        <end position="15"/>
    </location>
</feature>
<feature type="compositionally biased region" description="Low complexity" evidence="11">
    <location>
        <begin position="303"/>
        <end position="322"/>
    </location>
</feature>
<keyword evidence="2" id="KW-0813">Transport</keyword>
<dbReference type="GO" id="GO:0035973">
    <property type="term" value="P:aggrephagy"/>
    <property type="evidence" value="ECO:0007669"/>
    <property type="project" value="TreeGrafter"/>
</dbReference>
<feature type="compositionally biased region" description="Polar residues" evidence="11">
    <location>
        <begin position="275"/>
        <end position="284"/>
    </location>
</feature>
<evidence type="ECO:0000256" key="6">
    <source>
        <dbReference type="ARBA" id="ARBA00022807"/>
    </source>
</evidence>
<keyword evidence="6" id="KW-0788">Thiol protease</keyword>
<feature type="region of interest" description="Disordered" evidence="11">
    <location>
        <begin position="275"/>
        <end position="338"/>
    </location>
</feature>
<keyword evidence="8" id="KW-0072">Autophagy</keyword>
<dbReference type="GO" id="GO:0000045">
    <property type="term" value="P:autophagosome assembly"/>
    <property type="evidence" value="ECO:0007669"/>
    <property type="project" value="TreeGrafter"/>
</dbReference>
<accession>A0A9N8YU30</accession>
<keyword evidence="4 10" id="KW-0645">Protease</keyword>
<feature type="region of interest" description="Disordered" evidence="11">
    <location>
        <begin position="138"/>
        <end position="166"/>
    </location>
</feature>
<dbReference type="GO" id="GO:0015031">
    <property type="term" value="P:protein transport"/>
    <property type="evidence" value="ECO:0007669"/>
    <property type="project" value="UniProtKB-KW"/>
</dbReference>
<evidence type="ECO:0000256" key="2">
    <source>
        <dbReference type="ARBA" id="ARBA00022448"/>
    </source>
</evidence>
<organism evidence="13 14">
    <name type="scientific">Acaulospora morrowiae</name>
    <dbReference type="NCBI Taxonomy" id="94023"/>
    <lineage>
        <taxon>Eukaryota</taxon>
        <taxon>Fungi</taxon>
        <taxon>Fungi incertae sedis</taxon>
        <taxon>Mucoromycota</taxon>
        <taxon>Glomeromycotina</taxon>
        <taxon>Glomeromycetes</taxon>
        <taxon>Diversisporales</taxon>
        <taxon>Acaulosporaceae</taxon>
        <taxon>Acaulospora</taxon>
    </lineage>
</organism>
<evidence type="ECO:0000256" key="4">
    <source>
        <dbReference type="ARBA" id="ARBA00022670"/>
    </source>
</evidence>
<evidence type="ECO:0000256" key="9">
    <source>
        <dbReference type="ARBA" id="ARBA00029362"/>
    </source>
</evidence>
<dbReference type="GO" id="GO:0004197">
    <property type="term" value="F:cysteine-type endopeptidase activity"/>
    <property type="evidence" value="ECO:0007669"/>
    <property type="project" value="TreeGrafter"/>
</dbReference>
<gene>
    <name evidence="13" type="ORF">AMORRO_LOCUS654</name>
</gene>
<keyword evidence="7" id="KW-0653">Protein transport</keyword>
<feature type="compositionally biased region" description="Low complexity" evidence="11">
    <location>
        <begin position="16"/>
        <end position="25"/>
    </location>
</feature>
<dbReference type="GO" id="GO:0005737">
    <property type="term" value="C:cytoplasm"/>
    <property type="evidence" value="ECO:0007669"/>
    <property type="project" value="UniProtKB-SubCell"/>
</dbReference>
<name>A0A9N8YU30_9GLOM</name>
<dbReference type="EC" id="3.4.22.-" evidence="10"/>
<dbReference type="Proteomes" id="UP000789342">
    <property type="component" value="Unassembled WGS sequence"/>
</dbReference>
<keyword evidence="3 10" id="KW-0963">Cytoplasm</keyword>
<evidence type="ECO:0000256" key="1">
    <source>
        <dbReference type="ARBA" id="ARBA00010958"/>
    </source>
</evidence>
<dbReference type="PANTHER" id="PTHR22624">
    <property type="entry name" value="CYSTEINE PROTEASE ATG4"/>
    <property type="match status" value="1"/>
</dbReference>
<reference evidence="13" key="1">
    <citation type="submission" date="2021-06" db="EMBL/GenBank/DDBJ databases">
        <authorList>
            <person name="Kallberg Y."/>
            <person name="Tangrot J."/>
            <person name="Rosling A."/>
        </authorList>
    </citation>
    <scope>NUCLEOTIDE SEQUENCE</scope>
    <source>
        <strain evidence="13">CL551</strain>
    </source>
</reference>
<dbReference type="GO" id="GO:0034727">
    <property type="term" value="P:piecemeal microautophagy of the nucleus"/>
    <property type="evidence" value="ECO:0007669"/>
    <property type="project" value="TreeGrafter"/>
</dbReference>
<evidence type="ECO:0000313" key="13">
    <source>
        <dbReference type="EMBL" id="CAG8446689.1"/>
    </source>
</evidence>
<protein>
    <recommendedName>
        <fullName evidence="10">Cysteine protease</fullName>
        <ecNumber evidence="10">3.4.22.-</ecNumber>
    </recommendedName>
</protein>
<evidence type="ECO:0000256" key="7">
    <source>
        <dbReference type="ARBA" id="ARBA00022927"/>
    </source>
</evidence>
<feature type="region of interest" description="Disordered" evidence="11">
    <location>
        <begin position="1"/>
        <end position="28"/>
    </location>
</feature>
<evidence type="ECO:0000256" key="5">
    <source>
        <dbReference type="ARBA" id="ARBA00022801"/>
    </source>
</evidence>